<reference evidence="3" key="1">
    <citation type="journal article" date="2023" name="Commun. Biol.">
        <title>Genome analysis of Parmales, the sister group of diatoms, reveals the evolutionary specialization of diatoms from phago-mixotrophs to photoautotrophs.</title>
        <authorList>
            <person name="Ban H."/>
            <person name="Sato S."/>
            <person name="Yoshikawa S."/>
            <person name="Yamada K."/>
            <person name="Nakamura Y."/>
            <person name="Ichinomiya M."/>
            <person name="Sato N."/>
            <person name="Blanc-Mathieu R."/>
            <person name="Endo H."/>
            <person name="Kuwata A."/>
            <person name="Ogata H."/>
        </authorList>
    </citation>
    <scope>NUCLEOTIDE SEQUENCE [LARGE SCALE GENOMIC DNA]</scope>
</reference>
<feature type="region of interest" description="Disordered" evidence="1">
    <location>
        <begin position="385"/>
        <end position="462"/>
    </location>
</feature>
<dbReference type="Proteomes" id="UP001165065">
    <property type="component" value="Unassembled WGS sequence"/>
</dbReference>
<organism evidence="2 3">
    <name type="scientific">Triparma columacea</name>
    <dbReference type="NCBI Taxonomy" id="722753"/>
    <lineage>
        <taxon>Eukaryota</taxon>
        <taxon>Sar</taxon>
        <taxon>Stramenopiles</taxon>
        <taxon>Ochrophyta</taxon>
        <taxon>Bolidophyceae</taxon>
        <taxon>Parmales</taxon>
        <taxon>Triparmaceae</taxon>
        <taxon>Triparma</taxon>
    </lineage>
</organism>
<gene>
    <name evidence="2" type="ORF">TrCOL_g7938</name>
</gene>
<protein>
    <submittedName>
        <fullName evidence="2">Uncharacterized protein</fullName>
    </submittedName>
</protein>
<evidence type="ECO:0000313" key="2">
    <source>
        <dbReference type="EMBL" id="GMI37817.1"/>
    </source>
</evidence>
<dbReference type="EMBL" id="BRYA01000077">
    <property type="protein sequence ID" value="GMI37817.1"/>
    <property type="molecule type" value="Genomic_DNA"/>
</dbReference>
<feature type="compositionally biased region" description="Basic and acidic residues" evidence="1">
    <location>
        <begin position="394"/>
        <end position="410"/>
    </location>
</feature>
<sequence length="462" mass="52389">MAEFEDKHVCWGIPDPQELEDAPVASGSPQKSPGASFVYRKEISLIDKVSETKPVPVWEGSVYKKRRIRGGWMCKHFVIAATCRMTDNHKDVQLSFNYRDHYHDAMEIKMRGHIDEILYWAPNDPNSLPVSGSGLIITCMTDDGRHKKYEICCASEEDREDLKMTFEETEKLLRREVNGEQASAMDKSERSASAASEKQRSLIGSSIRSLEELIELHEKVKEGTESLDEDGRRILEEDMACLSASIQMFKSIERHLQTNTKDGASLSIKNLEKFVVVIHEALDTVVNTADLNDDPVIMTAHFLSDQHRKPLNQSLAAAVVAIQDLQFGMSDREAFLKEKKMAMAISQRLQCDEASLPPAISDHLRCSLTPPSGRAKKSLKKKWKYTPQNRKGSTIRDRDSIIYGDERDSRTSSIAENEEELDVKMTAQQIREINNRRMQRRQTGLYKEDGRMSSDDSSSGRS</sequence>
<keyword evidence="3" id="KW-1185">Reference proteome</keyword>
<feature type="region of interest" description="Disordered" evidence="1">
    <location>
        <begin position="175"/>
        <end position="199"/>
    </location>
</feature>
<name>A0A9W7L7I3_9STRA</name>
<proteinExistence type="predicted"/>
<dbReference type="OrthoDB" id="195531at2759"/>
<evidence type="ECO:0000313" key="3">
    <source>
        <dbReference type="Proteomes" id="UP001165065"/>
    </source>
</evidence>
<accession>A0A9W7L7I3</accession>
<evidence type="ECO:0000256" key="1">
    <source>
        <dbReference type="SAM" id="MobiDB-lite"/>
    </source>
</evidence>
<dbReference type="AlphaFoldDB" id="A0A9W7L7I3"/>
<comment type="caution">
    <text evidence="2">The sequence shown here is derived from an EMBL/GenBank/DDBJ whole genome shotgun (WGS) entry which is preliminary data.</text>
</comment>